<dbReference type="RefSeq" id="WP_163815067.1">
    <property type="nucleotide sequence ID" value="NZ_JAAGOB010000001.1"/>
</dbReference>
<comment type="similarity">
    <text evidence="2">Belongs to the transpeptidase family.</text>
</comment>
<evidence type="ECO:0000256" key="4">
    <source>
        <dbReference type="SAM" id="MobiDB-lite"/>
    </source>
</evidence>
<dbReference type="Pfam" id="PF03717">
    <property type="entry name" value="PBP_dimer"/>
    <property type="match status" value="1"/>
</dbReference>
<dbReference type="AlphaFoldDB" id="A0A6N9YFR2"/>
<evidence type="ECO:0008006" key="10">
    <source>
        <dbReference type="Google" id="ProtNLM"/>
    </source>
</evidence>
<name>A0A6N9YFR2_9ACTN</name>
<dbReference type="PANTHER" id="PTHR30627">
    <property type="entry name" value="PEPTIDOGLYCAN D,D-TRANSPEPTIDASE"/>
    <property type="match status" value="1"/>
</dbReference>
<evidence type="ECO:0000259" key="7">
    <source>
        <dbReference type="Pfam" id="PF03717"/>
    </source>
</evidence>
<dbReference type="PANTHER" id="PTHR30627:SF1">
    <property type="entry name" value="PEPTIDOGLYCAN D,D-TRANSPEPTIDASE FTSI"/>
    <property type="match status" value="1"/>
</dbReference>
<feature type="region of interest" description="Disordered" evidence="4">
    <location>
        <begin position="688"/>
        <end position="709"/>
    </location>
</feature>
<evidence type="ECO:0000256" key="2">
    <source>
        <dbReference type="ARBA" id="ARBA00007171"/>
    </source>
</evidence>
<dbReference type="GO" id="GO:0005886">
    <property type="term" value="C:plasma membrane"/>
    <property type="evidence" value="ECO:0007669"/>
    <property type="project" value="TreeGrafter"/>
</dbReference>
<dbReference type="Gene3D" id="3.90.1310.10">
    <property type="entry name" value="Penicillin-binding protein 2a (Domain 2)"/>
    <property type="match status" value="1"/>
</dbReference>
<keyword evidence="3 5" id="KW-0472">Membrane</keyword>
<feature type="compositionally biased region" description="Polar residues" evidence="4">
    <location>
        <begin position="89"/>
        <end position="107"/>
    </location>
</feature>
<evidence type="ECO:0000313" key="8">
    <source>
        <dbReference type="EMBL" id="NED93814.1"/>
    </source>
</evidence>
<dbReference type="InterPro" id="IPR036138">
    <property type="entry name" value="PBP_dimer_sf"/>
</dbReference>
<feature type="compositionally biased region" description="Low complexity" evidence="4">
    <location>
        <begin position="15"/>
        <end position="65"/>
    </location>
</feature>
<evidence type="ECO:0000313" key="9">
    <source>
        <dbReference type="Proteomes" id="UP000469185"/>
    </source>
</evidence>
<dbReference type="GO" id="GO:0071555">
    <property type="term" value="P:cell wall organization"/>
    <property type="evidence" value="ECO:0007669"/>
    <property type="project" value="TreeGrafter"/>
</dbReference>
<sequence>MKERDPRRDSGGGAARSRSGGKAKTTGTGRGRAPTGSGTSRGKAAGASRAKSTGTARAAAAGSRRTPSKRQPPAKAAATTSRSDGRNVNRGSRSTASRPKATRSTRPATKPARTPSQVRRPQGRAAKPKRPARLFRLADPRKRLRVLLVGACVLLSLFAGRLVQLQGLDASTYVLHASQIGRTSVVLAADRGDIVDRNGSPLARAVESYHVFVDQTEVRNPAAYALQLENILDIDASKLQEAMTGDRQFKYLAKGVTGSVWREVQKLKLRGVGAENAEVRAYPAGSVAGSVVGFIGADGEPLAGLELAQNELLAGEDGQMVYRQTSGGQRIPGSGVRQEPVTGDGLRLTLDRDVQWHAEDVLANAVDDANADSGVAVVLKLEPDAHEIVALASTPSVDPNKPNETEAANRGSKAVEEAYEPGSVFKPLTMAAVLEEGAADASTVFSVPDNLRRSGHTIRDHYSHPEQEMTLAGVMAKSSNVGTMLAAELIDKETYRNYLAAFGLGEPTGIGLPAETGGRLPAEMSDLTRDNVSFGQGVSVNAVQMASAYATIANGGVRIDPTLIAATIDADGAETPTDPAEPVRVVSEETAAEVTAMMEAVMGEGGTGNRSTLEGYRVAGKTGTAQRVDPSCGCYRQYNSSFMGFAPADDPEYVVVVSLMNPRNGNSGSGLAGPAFADILQFALESEGVPPSAEPAPELPLFAGDAAGE</sequence>
<feature type="compositionally biased region" description="Basic and acidic residues" evidence="4">
    <location>
        <begin position="1"/>
        <end position="10"/>
    </location>
</feature>
<evidence type="ECO:0000256" key="5">
    <source>
        <dbReference type="SAM" id="Phobius"/>
    </source>
</evidence>
<dbReference type="SUPFAM" id="SSF56519">
    <property type="entry name" value="Penicillin binding protein dimerisation domain"/>
    <property type="match status" value="1"/>
</dbReference>
<feature type="domain" description="Penicillin-binding protein dimerisation" evidence="7">
    <location>
        <begin position="188"/>
        <end position="331"/>
    </location>
</feature>
<comment type="subcellular location">
    <subcellularLocation>
        <location evidence="1">Membrane</location>
    </subcellularLocation>
</comment>
<dbReference type="InterPro" id="IPR012338">
    <property type="entry name" value="Beta-lactam/transpept-like"/>
</dbReference>
<dbReference type="InterPro" id="IPR050515">
    <property type="entry name" value="Beta-lactam/transpept"/>
</dbReference>
<evidence type="ECO:0000256" key="1">
    <source>
        <dbReference type="ARBA" id="ARBA00004370"/>
    </source>
</evidence>
<comment type="caution">
    <text evidence="8">The sequence shown here is derived from an EMBL/GenBank/DDBJ whole genome shotgun (WGS) entry which is preliminary data.</text>
</comment>
<keyword evidence="5" id="KW-1133">Transmembrane helix</keyword>
<evidence type="ECO:0000259" key="6">
    <source>
        <dbReference type="Pfam" id="PF00905"/>
    </source>
</evidence>
<dbReference type="InterPro" id="IPR005311">
    <property type="entry name" value="PBP_dimer"/>
</dbReference>
<dbReference type="Proteomes" id="UP000469185">
    <property type="component" value="Unassembled WGS sequence"/>
</dbReference>
<dbReference type="InterPro" id="IPR001460">
    <property type="entry name" value="PCN-bd_Tpept"/>
</dbReference>
<dbReference type="Gene3D" id="3.40.710.10">
    <property type="entry name" value="DD-peptidase/beta-lactamase superfamily"/>
    <property type="match status" value="1"/>
</dbReference>
<dbReference type="EMBL" id="JAAGOB010000001">
    <property type="protein sequence ID" value="NED93814.1"/>
    <property type="molecule type" value="Genomic_DNA"/>
</dbReference>
<feature type="domain" description="Penicillin-binding protein transpeptidase" evidence="6">
    <location>
        <begin position="381"/>
        <end position="681"/>
    </location>
</feature>
<accession>A0A6N9YFR2</accession>
<feature type="region of interest" description="Disordered" evidence="4">
    <location>
        <begin position="1"/>
        <end position="134"/>
    </location>
</feature>
<proteinExistence type="inferred from homology"/>
<keyword evidence="9" id="KW-1185">Reference proteome</keyword>
<dbReference type="Gene3D" id="3.30.450.330">
    <property type="match status" value="1"/>
</dbReference>
<dbReference type="SUPFAM" id="SSF56601">
    <property type="entry name" value="beta-lactamase/transpeptidase-like"/>
    <property type="match status" value="1"/>
</dbReference>
<protein>
    <recommendedName>
        <fullName evidence="10">Penicillin-binding protein 2</fullName>
    </recommendedName>
</protein>
<keyword evidence="5" id="KW-0812">Transmembrane</keyword>
<reference evidence="8 9" key="1">
    <citation type="submission" date="2020-02" db="EMBL/GenBank/DDBJ databases">
        <authorList>
            <person name="Li X.-J."/>
            <person name="Feng X.-M."/>
        </authorList>
    </citation>
    <scope>NUCLEOTIDE SEQUENCE [LARGE SCALE GENOMIC DNA]</scope>
    <source>
        <strain evidence="8 9">CGMCC 4.7225</strain>
    </source>
</reference>
<dbReference type="Pfam" id="PF00905">
    <property type="entry name" value="Transpeptidase"/>
    <property type="match status" value="1"/>
</dbReference>
<feature type="transmembrane region" description="Helical" evidence="5">
    <location>
        <begin position="144"/>
        <end position="163"/>
    </location>
</feature>
<evidence type="ECO:0000256" key="3">
    <source>
        <dbReference type="ARBA" id="ARBA00023136"/>
    </source>
</evidence>
<gene>
    <name evidence="8" type="ORF">G1H11_00605</name>
</gene>
<organism evidence="8 9">
    <name type="scientific">Phytoactinopolyspora alkaliphila</name>
    <dbReference type="NCBI Taxonomy" id="1783498"/>
    <lineage>
        <taxon>Bacteria</taxon>
        <taxon>Bacillati</taxon>
        <taxon>Actinomycetota</taxon>
        <taxon>Actinomycetes</taxon>
        <taxon>Jiangellales</taxon>
        <taxon>Jiangellaceae</taxon>
        <taxon>Phytoactinopolyspora</taxon>
    </lineage>
</organism>
<dbReference type="GO" id="GO:0008658">
    <property type="term" value="F:penicillin binding"/>
    <property type="evidence" value="ECO:0007669"/>
    <property type="project" value="InterPro"/>
</dbReference>